<dbReference type="EMBL" id="BLZA01000057">
    <property type="protein sequence ID" value="GHJ90165.1"/>
    <property type="molecule type" value="Genomic_DNA"/>
</dbReference>
<dbReference type="InterPro" id="IPR039899">
    <property type="entry name" value="BET1_SNARE"/>
</dbReference>
<dbReference type="Gene3D" id="1.20.5.110">
    <property type="match status" value="1"/>
</dbReference>
<dbReference type="GO" id="GO:0015031">
    <property type="term" value="P:protein transport"/>
    <property type="evidence" value="ECO:0007669"/>
    <property type="project" value="UniProtKB-KW"/>
</dbReference>
<dbReference type="CDD" id="cd15853">
    <property type="entry name" value="SNARE_Bet1"/>
    <property type="match status" value="1"/>
</dbReference>
<sequence length="122" mass="13325">MSRRDNTLERQNDAELGQLHGKIKQLRSVTIDILSDSQRQNEQLDRTANTFTQFTNSLMTTTRHQARTFSAQSAPKQLRTIGYIVLALVLVYLFGGFVLGLVMGGGKSEGGIVVGDEAGVGL</sequence>
<feature type="transmembrane region" description="Helical" evidence="9">
    <location>
        <begin position="81"/>
        <end position="103"/>
    </location>
</feature>
<dbReference type="Proteomes" id="UP000620104">
    <property type="component" value="Unassembled WGS sequence"/>
</dbReference>
<evidence type="ECO:0000313" key="11">
    <source>
        <dbReference type="EMBL" id="GHJ90165.1"/>
    </source>
</evidence>
<evidence type="ECO:0000256" key="4">
    <source>
        <dbReference type="ARBA" id="ARBA00022927"/>
    </source>
</evidence>
<accession>A0A8H3U0C6</accession>
<organism evidence="11 12">
    <name type="scientific">Naganishia liquefaciens</name>
    <dbReference type="NCBI Taxonomy" id="104408"/>
    <lineage>
        <taxon>Eukaryota</taxon>
        <taxon>Fungi</taxon>
        <taxon>Dikarya</taxon>
        <taxon>Basidiomycota</taxon>
        <taxon>Agaricomycotina</taxon>
        <taxon>Tremellomycetes</taxon>
        <taxon>Filobasidiales</taxon>
        <taxon>Filobasidiaceae</taxon>
        <taxon>Naganishia</taxon>
    </lineage>
</organism>
<proteinExistence type="predicted"/>
<dbReference type="InterPro" id="IPR000727">
    <property type="entry name" value="T_SNARE_dom"/>
</dbReference>
<dbReference type="SUPFAM" id="SSF58038">
    <property type="entry name" value="SNARE fusion complex"/>
    <property type="match status" value="1"/>
</dbReference>
<dbReference type="OrthoDB" id="3063237at2759"/>
<comment type="caution">
    <text evidence="11">The sequence shown here is derived from an EMBL/GenBank/DDBJ whole genome shotgun (WGS) entry which is preliminary data.</text>
</comment>
<keyword evidence="4" id="KW-0653">Protein transport</keyword>
<evidence type="ECO:0000256" key="2">
    <source>
        <dbReference type="ARBA" id="ARBA00022448"/>
    </source>
</evidence>
<keyword evidence="6" id="KW-0333">Golgi apparatus</keyword>
<evidence type="ECO:0000256" key="6">
    <source>
        <dbReference type="ARBA" id="ARBA00023034"/>
    </source>
</evidence>
<feature type="domain" description="T-SNARE coiled-coil homology" evidence="10">
    <location>
        <begin position="6"/>
        <end position="68"/>
    </location>
</feature>
<keyword evidence="3 9" id="KW-0812">Transmembrane</keyword>
<evidence type="ECO:0000256" key="3">
    <source>
        <dbReference type="ARBA" id="ARBA00022692"/>
    </source>
</evidence>
<comment type="subcellular location">
    <subcellularLocation>
        <location evidence="8">Endomembrane system</location>
        <topology evidence="8">Single-pass type IV membrane protein</topology>
    </subcellularLocation>
    <subcellularLocation>
        <location evidence="1">Golgi apparatus membrane</location>
    </subcellularLocation>
</comment>
<name>A0A8H3U0C6_9TREE</name>
<keyword evidence="7 9" id="KW-0472">Membrane</keyword>
<evidence type="ECO:0000313" key="12">
    <source>
        <dbReference type="Proteomes" id="UP000620104"/>
    </source>
</evidence>
<keyword evidence="5 9" id="KW-1133">Transmembrane helix</keyword>
<evidence type="ECO:0000256" key="8">
    <source>
        <dbReference type="ARBA" id="ARBA00046280"/>
    </source>
</evidence>
<dbReference type="PANTHER" id="PTHR12791">
    <property type="entry name" value="GOLGI SNARE BET1-RELATED"/>
    <property type="match status" value="1"/>
</dbReference>
<evidence type="ECO:0000259" key="10">
    <source>
        <dbReference type="PROSITE" id="PS50192"/>
    </source>
</evidence>
<protein>
    <recommendedName>
        <fullName evidence="10">t-SNARE coiled-coil homology domain-containing protein</fullName>
    </recommendedName>
</protein>
<dbReference type="GO" id="GO:0000139">
    <property type="term" value="C:Golgi membrane"/>
    <property type="evidence" value="ECO:0007669"/>
    <property type="project" value="UniProtKB-SubCell"/>
</dbReference>
<evidence type="ECO:0000256" key="1">
    <source>
        <dbReference type="ARBA" id="ARBA00004394"/>
    </source>
</evidence>
<gene>
    <name evidence="11" type="ORF">NliqN6_6567</name>
</gene>
<evidence type="ECO:0000256" key="5">
    <source>
        <dbReference type="ARBA" id="ARBA00022989"/>
    </source>
</evidence>
<evidence type="ECO:0000256" key="9">
    <source>
        <dbReference type="SAM" id="Phobius"/>
    </source>
</evidence>
<dbReference type="PROSITE" id="PS50192">
    <property type="entry name" value="T_SNARE"/>
    <property type="match status" value="1"/>
</dbReference>
<dbReference type="AlphaFoldDB" id="A0A8H3U0C6"/>
<keyword evidence="2" id="KW-0813">Transport</keyword>
<evidence type="ECO:0000256" key="7">
    <source>
        <dbReference type="ARBA" id="ARBA00023136"/>
    </source>
</evidence>
<reference evidence="11" key="1">
    <citation type="submission" date="2020-07" db="EMBL/GenBank/DDBJ databases">
        <title>Draft Genome Sequence of a Deep-Sea Yeast, Naganishia (Cryptococcus) liquefaciens strain N6.</title>
        <authorList>
            <person name="Han Y.W."/>
            <person name="Kajitani R."/>
            <person name="Morimoto H."/>
            <person name="Parhat M."/>
            <person name="Tsubouchi H."/>
            <person name="Bakenova O."/>
            <person name="Ogata M."/>
            <person name="Argunhan B."/>
            <person name="Aoki R."/>
            <person name="Kajiwara S."/>
            <person name="Itoh T."/>
            <person name="Iwasaki H."/>
        </authorList>
    </citation>
    <scope>NUCLEOTIDE SEQUENCE</scope>
    <source>
        <strain evidence="11">N6</strain>
    </source>
</reference>
<keyword evidence="12" id="KW-1185">Reference proteome</keyword>